<evidence type="ECO:0000256" key="9">
    <source>
        <dbReference type="SAM" id="Phobius"/>
    </source>
</evidence>
<dbReference type="GO" id="GO:0016020">
    <property type="term" value="C:membrane"/>
    <property type="evidence" value="ECO:0007669"/>
    <property type="project" value="UniProtKB-SubCell"/>
</dbReference>
<feature type="transmembrane region" description="Helical" evidence="9">
    <location>
        <begin position="145"/>
        <end position="162"/>
    </location>
</feature>
<dbReference type="PANTHER" id="PTHR13929:SF0">
    <property type="entry name" value="UBIA PRENYLTRANSFERASE DOMAIN-CONTAINING PROTEIN 1"/>
    <property type="match status" value="1"/>
</dbReference>
<feature type="transmembrane region" description="Helical" evidence="9">
    <location>
        <begin position="335"/>
        <end position="353"/>
    </location>
</feature>
<dbReference type="UniPathway" id="UPA00079"/>
<dbReference type="AlphaFoldDB" id="A0A367F3E8"/>
<feature type="region of interest" description="Disordered" evidence="8">
    <location>
        <begin position="363"/>
        <end position="399"/>
    </location>
</feature>
<keyword evidence="4 10" id="KW-0808">Transferase</keyword>
<dbReference type="GO" id="GO:0004659">
    <property type="term" value="F:prenyltransferase activity"/>
    <property type="evidence" value="ECO:0007669"/>
    <property type="project" value="InterPro"/>
</dbReference>
<keyword evidence="3" id="KW-0474">Menaquinone biosynthesis</keyword>
<dbReference type="CDD" id="cd13962">
    <property type="entry name" value="PT_UbiA_UBIAD1"/>
    <property type="match status" value="1"/>
</dbReference>
<evidence type="ECO:0000256" key="5">
    <source>
        <dbReference type="ARBA" id="ARBA00022692"/>
    </source>
</evidence>
<comment type="caution">
    <text evidence="10">The sequence shown here is derived from an EMBL/GenBank/DDBJ whole genome shotgun (WGS) entry which is preliminary data.</text>
</comment>
<comment type="subcellular location">
    <subcellularLocation>
        <location evidence="1">Membrane</location>
        <topology evidence="1">Multi-pass membrane protein</topology>
    </subcellularLocation>
</comment>
<evidence type="ECO:0000313" key="11">
    <source>
        <dbReference type="Proteomes" id="UP000252914"/>
    </source>
</evidence>
<gene>
    <name evidence="10" type="ORF">DTL70_11255</name>
</gene>
<keyword evidence="5 9" id="KW-0812">Transmembrane</keyword>
<reference evidence="10 11" key="1">
    <citation type="submission" date="2018-06" db="EMBL/GenBank/DDBJ databases">
        <title>Streptomyces reniochalinae sp. nov. and Streptomyces diacarnus sp. nov. from marine sponges.</title>
        <authorList>
            <person name="Li L."/>
        </authorList>
    </citation>
    <scope>NUCLEOTIDE SEQUENCE [LARGE SCALE GENOMIC DNA]</scope>
    <source>
        <strain evidence="10 11">LHW51701</strain>
    </source>
</reference>
<feature type="transmembrane region" description="Helical" evidence="9">
    <location>
        <begin position="198"/>
        <end position="221"/>
    </location>
</feature>
<feature type="transmembrane region" description="Helical" evidence="9">
    <location>
        <begin position="50"/>
        <end position="72"/>
    </location>
</feature>
<evidence type="ECO:0000256" key="6">
    <source>
        <dbReference type="ARBA" id="ARBA00022989"/>
    </source>
</evidence>
<dbReference type="EMBL" id="QOIN01000039">
    <property type="protein sequence ID" value="RCG24888.1"/>
    <property type="molecule type" value="Genomic_DNA"/>
</dbReference>
<evidence type="ECO:0000256" key="3">
    <source>
        <dbReference type="ARBA" id="ARBA00022428"/>
    </source>
</evidence>
<dbReference type="GO" id="GO:0009234">
    <property type="term" value="P:menaquinone biosynthetic process"/>
    <property type="evidence" value="ECO:0007669"/>
    <property type="project" value="UniProtKB-UniPathway"/>
</dbReference>
<name>A0A367F3E8_9ACTN</name>
<comment type="pathway">
    <text evidence="2">Quinol/quinone metabolism; menaquinone biosynthesis.</text>
</comment>
<dbReference type="RefSeq" id="WP_114021736.1">
    <property type="nucleotide sequence ID" value="NZ_QOIN01000039.1"/>
</dbReference>
<dbReference type="InterPro" id="IPR000537">
    <property type="entry name" value="UbiA_prenyltransferase"/>
</dbReference>
<protein>
    <submittedName>
        <fullName evidence="10">Prenyltransferase</fullName>
    </submittedName>
</protein>
<dbReference type="Proteomes" id="UP000252914">
    <property type="component" value="Unassembled WGS sequence"/>
</dbReference>
<proteinExistence type="predicted"/>
<keyword evidence="11" id="KW-1185">Reference proteome</keyword>
<accession>A0A367F3E8</accession>
<sequence length="399" mass="41280">MSDAPGSSGPLPATPSQATASPALPSPAPGSFAAFLRLARVKFLFQSMMVTGFGVTLAVHATGAFSLAWYLLTLAFAWSTHLMTHFCNEYFDLEADRANPRPTAWTGGSRVLVDGLLTPATSIGAAFVLLFTSLALVLAMPTLPARLLAGALTALAWFYTAPPLRLNYHALGEASCAAVLYGMGPLLAAVLQPGGAGALLGWCTGLVAALQVLRCLVMNLADIEGDALVGKATLAGLLGARRVTHVYTAGQAVLYAGVLVLALTQVLPAVVAAAQLLVAPVAALVVRGLRTDAMSDTGRSGDVTFWASMQLPLTTCATMLALLADLLLAGKPAPALWNAVAGGTALLFTVWLYRAVAAARRPAHHEDTGGTATAPPETHASTKPSPWPAEPVREGREAR</sequence>
<feature type="region of interest" description="Disordered" evidence="8">
    <location>
        <begin position="1"/>
        <end position="24"/>
    </location>
</feature>
<evidence type="ECO:0000313" key="10">
    <source>
        <dbReference type="EMBL" id="RCG24888.1"/>
    </source>
</evidence>
<dbReference type="Pfam" id="PF01040">
    <property type="entry name" value="UbiA"/>
    <property type="match status" value="1"/>
</dbReference>
<dbReference type="Gene3D" id="1.10.357.140">
    <property type="entry name" value="UbiA prenyltransferase"/>
    <property type="match status" value="1"/>
</dbReference>
<keyword evidence="7 9" id="KW-0472">Membrane</keyword>
<feature type="transmembrane region" description="Helical" evidence="9">
    <location>
        <begin position="116"/>
        <end position="138"/>
    </location>
</feature>
<evidence type="ECO:0000256" key="8">
    <source>
        <dbReference type="SAM" id="MobiDB-lite"/>
    </source>
</evidence>
<dbReference type="PANTHER" id="PTHR13929">
    <property type="entry name" value="1,4-DIHYDROXY-2-NAPHTHOATE OCTAPRENYLTRANSFERASE"/>
    <property type="match status" value="1"/>
</dbReference>
<evidence type="ECO:0000256" key="1">
    <source>
        <dbReference type="ARBA" id="ARBA00004141"/>
    </source>
</evidence>
<evidence type="ECO:0000256" key="7">
    <source>
        <dbReference type="ARBA" id="ARBA00023136"/>
    </source>
</evidence>
<dbReference type="GO" id="GO:0042371">
    <property type="term" value="P:vitamin K biosynthetic process"/>
    <property type="evidence" value="ECO:0007669"/>
    <property type="project" value="TreeGrafter"/>
</dbReference>
<evidence type="ECO:0000256" key="2">
    <source>
        <dbReference type="ARBA" id="ARBA00004863"/>
    </source>
</evidence>
<evidence type="ECO:0000256" key="4">
    <source>
        <dbReference type="ARBA" id="ARBA00022679"/>
    </source>
</evidence>
<keyword evidence="6 9" id="KW-1133">Transmembrane helix</keyword>
<dbReference type="InterPro" id="IPR026046">
    <property type="entry name" value="UBIAD1"/>
</dbReference>
<feature type="transmembrane region" description="Helical" evidence="9">
    <location>
        <begin position="252"/>
        <end position="285"/>
    </location>
</feature>
<dbReference type="InterPro" id="IPR044878">
    <property type="entry name" value="UbiA_sf"/>
</dbReference>
<organism evidence="10 11">
    <name type="scientific">Streptomyces diacarni</name>
    <dbReference type="NCBI Taxonomy" id="2800381"/>
    <lineage>
        <taxon>Bacteria</taxon>
        <taxon>Bacillati</taxon>
        <taxon>Actinomycetota</taxon>
        <taxon>Actinomycetes</taxon>
        <taxon>Kitasatosporales</taxon>
        <taxon>Streptomycetaceae</taxon>
        <taxon>Streptomyces</taxon>
    </lineage>
</organism>
<feature type="compositionally biased region" description="Low complexity" evidence="8">
    <location>
        <begin position="10"/>
        <end position="24"/>
    </location>
</feature>